<gene>
    <name evidence="3" type="ORF">F5972_22835</name>
</gene>
<keyword evidence="4" id="KW-1185">Reference proteome</keyword>
<dbReference type="AlphaFoldDB" id="A0A5J5K060"/>
<keyword evidence="2" id="KW-0812">Transmembrane</keyword>
<organism evidence="3 4">
    <name type="scientific">Microbispora cellulosiformans</name>
    <dbReference type="NCBI Taxonomy" id="2614688"/>
    <lineage>
        <taxon>Bacteria</taxon>
        <taxon>Bacillati</taxon>
        <taxon>Actinomycetota</taxon>
        <taxon>Actinomycetes</taxon>
        <taxon>Streptosporangiales</taxon>
        <taxon>Streptosporangiaceae</taxon>
        <taxon>Microbispora</taxon>
    </lineage>
</organism>
<comment type="caution">
    <text evidence="3">The sequence shown here is derived from an EMBL/GenBank/DDBJ whole genome shotgun (WGS) entry which is preliminary data.</text>
</comment>
<feature type="transmembrane region" description="Helical" evidence="2">
    <location>
        <begin position="75"/>
        <end position="99"/>
    </location>
</feature>
<accession>A0A5J5K060</accession>
<reference evidence="3 4" key="1">
    <citation type="submission" date="2019-09" db="EMBL/GenBank/DDBJ databases">
        <title>Screening of Novel Bioactive Compounds from Soil-Associated.</title>
        <authorList>
            <person name="Gong X."/>
        </authorList>
    </citation>
    <scope>NUCLEOTIDE SEQUENCE [LARGE SCALE GENOMIC DNA]</scope>
    <source>
        <strain evidence="3 4">Gxj-6</strain>
    </source>
</reference>
<feature type="transmembrane region" description="Helical" evidence="2">
    <location>
        <begin position="40"/>
        <end position="69"/>
    </location>
</feature>
<feature type="region of interest" description="Disordered" evidence="1">
    <location>
        <begin position="139"/>
        <end position="166"/>
    </location>
</feature>
<protein>
    <submittedName>
        <fullName evidence="3">Phage holin family protein</fullName>
    </submittedName>
</protein>
<keyword evidence="2" id="KW-1133">Transmembrane helix</keyword>
<name>A0A5J5K060_9ACTN</name>
<dbReference type="Proteomes" id="UP000327011">
    <property type="component" value="Unassembled WGS sequence"/>
</dbReference>
<dbReference type="Pfam" id="PF07332">
    <property type="entry name" value="Phage_holin_3_6"/>
    <property type="match status" value="1"/>
</dbReference>
<dbReference type="InterPro" id="IPR009937">
    <property type="entry name" value="Phage_holin_3_6"/>
</dbReference>
<dbReference type="EMBL" id="VYTZ01000008">
    <property type="protein sequence ID" value="KAA9376283.1"/>
    <property type="molecule type" value="Genomic_DNA"/>
</dbReference>
<feature type="compositionally biased region" description="Basic and acidic residues" evidence="1">
    <location>
        <begin position="157"/>
        <end position="166"/>
    </location>
</feature>
<evidence type="ECO:0000313" key="4">
    <source>
        <dbReference type="Proteomes" id="UP000327011"/>
    </source>
</evidence>
<evidence type="ECO:0000313" key="3">
    <source>
        <dbReference type="EMBL" id="KAA9376283.1"/>
    </source>
</evidence>
<keyword evidence="2" id="KW-0472">Membrane</keyword>
<proteinExistence type="predicted"/>
<sequence>MPEDESLGALVAQASHHISTLVRSEIELAKAELKFDAKRVGMAAGMFGAAAFMGHLCLILASFAIAYGLVALGLATWLAFTIVTVFYLLVAGLLVFVGYRRLKGLTGMKRTMRSLRGLSGPEEAEEHMPETAAVPAMAGEAPAPPPYTGPTAGQVGAHRESIRDVP</sequence>
<dbReference type="RefSeq" id="WP_150935696.1">
    <property type="nucleotide sequence ID" value="NZ_VYTZ01000008.1"/>
</dbReference>
<evidence type="ECO:0000256" key="1">
    <source>
        <dbReference type="SAM" id="MobiDB-lite"/>
    </source>
</evidence>
<evidence type="ECO:0000256" key="2">
    <source>
        <dbReference type="SAM" id="Phobius"/>
    </source>
</evidence>